<organism evidence="12 13">
    <name type="scientific">Aspergillus versicolor CBS 583.65</name>
    <dbReference type="NCBI Taxonomy" id="1036611"/>
    <lineage>
        <taxon>Eukaryota</taxon>
        <taxon>Fungi</taxon>
        <taxon>Dikarya</taxon>
        <taxon>Ascomycota</taxon>
        <taxon>Pezizomycotina</taxon>
        <taxon>Eurotiomycetes</taxon>
        <taxon>Eurotiomycetidae</taxon>
        <taxon>Eurotiales</taxon>
        <taxon>Aspergillaceae</taxon>
        <taxon>Aspergillus</taxon>
        <taxon>Aspergillus subgen. Nidulantes</taxon>
    </lineage>
</organism>
<comment type="function">
    <text evidence="1">Required for efficient assembly and nuclear export of the 60S ribosomal subunit.</text>
</comment>
<dbReference type="EMBL" id="KV878132">
    <property type="protein sequence ID" value="OJJ04662.1"/>
    <property type="molecule type" value="Genomic_DNA"/>
</dbReference>
<feature type="compositionally biased region" description="Basic and acidic residues" evidence="11">
    <location>
        <begin position="37"/>
        <end position="47"/>
    </location>
</feature>
<evidence type="ECO:0008006" key="14">
    <source>
        <dbReference type="Google" id="ProtNLM"/>
    </source>
</evidence>
<comment type="subcellular location">
    <subcellularLocation>
        <location evidence="2">Nucleus</location>
        <location evidence="2">Nucleolus</location>
    </subcellularLocation>
</comment>
<dbReference type="GO" id="GO:0042273">
    <property type="term" value="P:ribosomal large subunit biogenesis"/>
    <property type="evidence" value="ECO:0007669"/>
    <property type="project" value="InterPro"/>
</dbReference>
<feature type="coiled-coil region" evidence="10">
    <location>
        <begin position="112"/>
        <end position="142"/>
    </location>
</feature>
<gene>
    <name evidence="12" type="ORF">ASPVEDRAFT_137288</name>
</gene>
<evidence type="ECO:0000313" key="12">
    <source>
        <dbReference type="EMBL" id="OJJ04662.1"/>
    </source>
</evidence>
<keyword evidence="9" id="KW-0539">Nucleus</keyword>
<dbReference type="GO" id="GO:0005730">
    <property type="term" value="C:nucleolus"/>
    <property type="evidence" value="ECO:0007669"/>
    <property type="project" value="UniProtKB-SubCell"/>
</dbReference>
<evidence type="ECO:0000256" key="2">
    <source>
        <dbReference type="ARBA" id="ARBA00004604"/>
    </source>
</evidence>
<keyword evidence="5" id="KW-0813">Transport</keyword>
<evidence type="ECO:0000256" key="9">
    <source>
        <dbReference type="ARBA" id="ARBA00023242"/>
    </source>
</evidence>
<evidence type="ECO:0000256" key="10">
    <source>
        <dbReference type="SAM" id="Coils"/>
    </source>
</evidence>
<evidence type="ECO:0000256" key="3">
    <source>
        <dbReference type="ARBA" id="ARBA00008132"/>
    </source>
</evidence>
<dbReference type="RefSeq" id="XP_040670424.1">
    <property type="nucleotide sequence ID" value="XM_040807374.1"/>
</dbReference>
<sequence>MAPTKGAAKPKTSGKGDSKSNKVLGSKVSKKNVKRPPPKEVKSKARTEPSQLKKTKKREYSEAELDLPKLNMITPVGVLNPKGKKKGKTFVDDPEAMMTIFAMVNAEKEGQIESKIMKARQLEEIREAKKKEAEARQSEKKNKLVWTSTRLCRTGFLLTWSLYRKMQRSRSGKIARAKAALRRTQSQIRLGQRVQSRNQAAKRRALPLLEWFCTKVILCIACSNLFLEGSLAFLWVYLSISFEA</sequence>
<comment type="subunit">
    <text evidence="4">Component of the 66S pre-ribosomal particle.</text>
</comment>
<accession>A0A1L9PT89</accession>
<dbReference type="STRING" id="1036611.A0A1L9PT89"/>
<proteinExistence type="inferred from homology"/>
<dbReference type="VEuPathDB" id="FungiDB:ASPVEDRAFT_137288"/>
<dbReference type="GO" id="GO:0051028">
    <property type="term" value="P:mRNA transport"/>
    <property type="evidence" value="ECO:0007669"/>
    <property type="project" value="UniProtKB-KW"/>
</dbReference>
<name>A0A1L9PT89_ASPVE</name>
<dbReference type="GO" id="GO:0003729">
    <property type="term" value="F:mRNA binding"/>
    <property type="evidence" value="ECO:0007669"/>
    <property type="project" value="InterPro"/>
</dbReference>
<evidence type="ECO:0000256" key="7">
    <source>
        <dbReference type="ARBA" id="ARBA00022816"/>
    </source>
</evidence>
<comment type="similarity">
    <text evidence="3">Belongs to the LOC1 family.</text>
</comment>
<dbReference type="AlphaFoldDB" id="A0A1L9PT89"/>
<keyword evidence="13" id="KW-1185">Reference proteome</keyword>
<keyword evidence="8 10" id="KW-0175">Coiled coil</keyword>
<dbReference type="InterPro" id="IPR037650">
    <property type="entry name" value="Loc1"/>
</dbReference>
<dbReference type="GO" id="GO:0008298">
    <property type="term" value="P:intracellular mRNA localization"/>
    <property type="evidence" value="ECO:0007669"/>
    <property type="project" value="TreeGrafter"/>
</dbReference>
<protein>
    <recommendedName>
        <fullName evidence="14">60S ribosomal subunit assembly/export protein loc1</fullName>
    </recommendedName>
</protein>
<evidence type="ECO:0000256" key="4">
    <source>
        <dbReference type="ARBA" id="ARBA00011339"/>
    </source>
</evidence>
<evidence type="ECO:0000256" key="8">
    <source>
        <dbReference type="ARBA" id="ARBA00023054"/>
    </source>
</evidence>
<reference evidence="13" key="1">
    <citation type="journal article" date="2017" name="Genome Biol.">
        <title>Comparative genomics reveals high biological diversity and specific adaptations in the industrially and medically important fungal genus Aspergillus.</title>
        <authorList>
            <person name="de Vries R.P."/>
            <person name="Riley R."/>
            <person name="Wiebenga A."/>
            <person name="Aguilar-Osorio G."/>
            <person name="Amillis S."/>
            <person name="Uchima C.A."/>
            <person name="Anderluh G."/>
            <person name="Asadollahi M."/>
            <person name="Askin M."/>
            <person name="Barry K."/>
            <person name="Battaglia E."/>
            <person name="Bayram O."/>
            <person name="Benocci T."/>
            <person name="Braus-Stromeyer S.A."/>
            <person name="Caldana C."/>
            <person name="Canovas D."/>
            <person name="Cerqueira G.C."/>
            <person name="Chen F."/>
            <person name="Chen W."/>
            <person name="Choi C."/>
            <person name="Clum A."/>
            <person name="Dos Santos R.A."/>
            <person name="Damasio A.R."/>
            <person name="Diallinas G."/>
            <person name="Emri T."/>
            <person name="Fekete E."/>
            <person name="Flipphi M."/>
            <person name="Freyberg S."/>
            <person name="Gallo A."/>
            <person name="Gournas C."/>
            <person name="Habgood R."/>
            <person name="Hainaut M."/>
            <person name="Harispe M.L."/>
            <person name="Henrissat B."/>
            <person name="Hilden K.S."/>
            <person name="Hope R."/>
            <person name="Hossain A."/>
            <person name="Karabika E."/>
            <person name="Karaffa L."/>
            <person name="Karanyi Z."/>
            <person name="Krasevec N."/>
            <person name="Kuo A."/>
            <person name="Kusch H."/>
            <person name="LaButti K."/>
            <person name="Lagendijk E.L."/>
            <person name="Lapidus A."/>
            <person name="Levasseur A."/>
            <person name="Lindquist E."/>
            <person name="Lipzen A."/>
            <person name="Logrieco A.F."/>
            <person name="MacCabe A."/>
            <person name="Maekelae M.R."/>
            <person name="Malavazi I."/>
            <person name="Melin P."/>
            <person name="Meyer V."/>
            <person name="Mielnichuk N."/>
            <person name="Miskei M."/>
            <person name="Molnar A.P."/>
            <person name="Mule G."/>
            <person name="Ngan C.Y."/>
            <person name="Orejas M."/>
            <person name="Orosz E."/>
            <person name="Ouedraogo J.P."/>
            <person name="Overkamp K.M."/>
            <person name="Park H.-S."/>
            <person name="Perrone G."/>
            <person name="Piumi F."/>
            <person name="Punt P.J."/>
            <person name="Ram A.F."/>
            <person name="Ramon A."/>
            <person name="Rauscher S."/>
            <person name="Record E."/>
            <person name="Riano-Pachon D.M."/>
            <person name="Robert V."/>
            <person name="Roehrig J."/>
            <person name="Ruller R."/>
            <person name="Salamov A."/>
            <person name="Salih N.S."/>
            <person name="Samson R.A."/>
            <person name="Sandor E."/>
            <person name="Sanguinetti M."/>
            <person name="Schuetze T."/>
            <person name="Sepcic K."/>
            <person name="Shelest E."/>
            <person name="Sherlock G."/>
            <person name="Sophianopoulou V."/>
            <person name="Squina F.M."/>
            <person name="Sun H."/>
            <person name="Susca A."/>
            <person name="Todd R.B."/>
            <person name="Tsang A."/>
            <person name="Unkles S.E."/>
            <person name="van de Wiele N."/>
            <person name="van Rossen-Uffink D."/>
            <person name="Oliveira J.V."/>
            <person name="Vesth T.C."/>
            <person name="Visser J."/>
            <person name="Yu J.-H."/>
            <person name="Zhou M."/>
            <person name="Andersen M.R."/>
            <person name="Archer D.B."/>
            <person name="Baker S.E."/>
            <person name="Benoit I."/>
            <person name="Brakhage A.A."/>
            <person name="Braus G.H."/>
            <person name="Fischer R."/>
            <person name="Frisvad J.C."/>
            <person name="Goldman G.H."/>
            <person name="Houbraken J."/>
            <person name="Oakley B."/>
            <person name="Pocsi I."/>
            <person name="Scazzocchio C."/>
            <person name="Seiboth B."/>
            <person name="vanKuyk P.A."/>
            <person name="Wortman J."/>
            <person name="Dyer P.S."/>
            <person name="Grigoriev I.V."/>
        </authorList>
    </citation>
    <scope>NUCLEOTIDE SEQUENCE [LARGE SCALE GENOMIC DNA]</scope>
    <source>
        <strain evidence="13">CBS 583.65</strain>
    </source>
</reference>
<evidence type="ECO:0000256" key="6">
    <source>
        <dbReference type="ARBA" id="ARBA00022517"/>
    </source>
</evidence>
<dbReference type="PANTHER" id="PTHR28028:SF1">
    <property type="entry name" value="60S RIBOSOMAL SUBUNIT ASSEMBLY_EXPORT PROTEIN LOC1"/>
    <property type="match status" value="1"/>
</dbReference>
<keyword evidence="7" id="KW-0509">mRNA transport</keyword>
<evidence type="ECO:0000256" key="5">
    <source>
        <dbReference type="ARBA" id="ARBA00022448"/>
    </source>
</evidence>
<keyword evidence="6" id="KW-0690">Ribosome biogenesis</keyword>
<evidence type="ECO:0000256" key="1">
    <source>
        <dbReference type="ARBA" id="ARBA00001977"/>
    </source>
</evidence>
<feature type="region of interest" description="Disordered" evidence="11">
    <location>
        <begin position="1"/>
        <end position="60"/>
    </location>
</feature>
<dbReference type="Proteomes" id="UP000184073">
    <property type="component" value="Unassembled WGS sequence"/>
</dbReference>
<evidence type="ECO:0000256" key="11">
    <source>
        <dbReference type="SAM" id="MobiDB-lite"/>
    </source>
</evidence>
<dbReference type="OrthoDB" id="1743802at2759"/>
<dbReference type="GeneID" id="63722885"/>
<dbReference type="PANTHER" id="PTHR28028">
    <property type="entry name" value="60S RIBOSOMAL SUBUNIT ASSEMBLY/EXPORT PROTEIN LOC1"/>
    <property type="match status" value="1"/>
</dbReference>
<evidence type="ECO:0000313" key="13">
    <source>
        <dbReference type="Proteomes" id="UP000184073"/>
    </source>
</evidence>
<dbReference type="GO" id="GO:0030687">
    <property type="term" value="C:preribosome, large subunit precursor"/>
    <property type="evidence" value="ECO:0007669"/>
    <property type="project" value="TreeGrafter"/>
</dbReference>